<feature type="compositionally biased region" description="Basic and acidic residues" evidence="1">
    <location>
        <begin position="1"/>
        <end position="21"/>
    </location>
</feature>
<feature type="compositionally biased region" description="Pro residues" evidence="1">
    <location>
        <begin position="423"/>
        <end position="434"/>
    </location>
</feature>
<dbReference type="STRING" id="5286.A0A0K3CQ12"/>
<reference evidence="3 5" key="1">
    <citation type="submission" date="2015-07" db="EMBL/GenBank/DDBJ databases">
        <authorList>
            <person name="Cajimat M.N.B."/>
            <person name="Milazzo M.L."/>
            <person name="Fulhorst C.F."/>
        </authorList>
    </citation>
    <scope>NUCLEOTIDE SEQUENCE [LARGE SCALE GENOMIC DNA]</scope>
    <source>
        <strain evidence="3">Single colony</strain>
    </source>
</reference>
<dbReference type="CDD" id="cd00590">
    <property type="entry name" value="RRM_SF"/>
    <property type="match status" value="1"/>
</dbReference>
<feature type="region of interest" description="Disordered" evidence="1">
    <location>
        <begin position="77"/>
        <end position="133"/>
    </location>
</feature>
<dbReference type="OrthoDB" id="6103986at2759"/>
<feature type="region of interest" description="Disordered" evidence="1">
    <location>
        <begin position="300"/>
        <end position="322"/>
    </location>
</feature>
<feature type="compositionally biased region" description="Polar residues" evidence="1">
    <location>
        <begin position="80"/>
        <end position="90"/>
    </location>
</feature>
<dbReference type="PANTHER" id="PTHR12357:SF3">
    <property type="entry name" value="YTH DOMAIN-CONTAINING PROTEIN 1"/>
    <property type="match status" value="1"/>
</dbReference>
<dbReference type="EMBL" id="CWKI01000015">
    <property type="protein sequence ID" value="CTR11083.1"/>
    <property type="molecule type" value="Genomic_DNA"/>
</dbReference>
<proteinExistence type="predicted"/>
<feature type="region of interest" description="Disordered" evidence="1">
    <location>
        <begin position="629"/>
        <end position="657"/>
    </location>
</feature>
<feature type="region of interest" description="Disordered" evidence="1">
    <location>
        <begin position="1"/>
        <end position="42"/>
    </location>
</feature>
<evidence type="ECO:0000313" key="4">
    <source>
        <dbReference type="EMBL" id="PRQ70562.1"/>
    </source>
</evidence>
<feature type="domain" description="YTH" evidence="2">
    <location>
        <begin position="670"/>
        <end position="809"/>
    </location>
</feature>
<protein>
    <submittedName>
        <fullName evidence="4">YT521-B-like domain-domain containing protein</fullName>
    </submittedName>
</protein>
<feature type="compositionally biased region" description="Low complexity" evidence="1">
    <location>
        <begin position="174"/>
        <end position="194"/>
    </location>
</feature>
<dbReference type="AlphaFoldDB" id="A0A0K3CQ12"/>
<dbReference type="PROSITE" id="PS50882">
    <property type="entry name" value="YTH"/>
    <property type="match status" value="2"/>
</dbReference>
<evidence type="ECO:0000256" key="1">
    <source>
        <dbReference type="SAM" id="MobiDB-lite"/>
    </source>
</evidence>
<dbReference type="OMA" id="FERRYFI"/>
<feature type="region of interest" description="Disordered" evidence="1">
    <location>
        <begin position="1026"/>
        <end position="1084"/>
    </location>
</feature>
<reference evidence="4 6" key="2">
    <citation type="journal article" date="2018" name="Elife">
        <title>Functional genomics of lipid metabolism in the oleaginous yeast Rhodosporidium toruloides.</title>
        <authorList>
            <person name="Coradetti S.T."/>
            <person name="Pinel D."/>
            <person name="Geiselman G."/>
            <person name="Ito M."/>
            <person name="Mondo S."/>
            <person name="Reilly M.C."/>
            <person name="Cheng Y.F."/>
            <person name="Bauer S."/>
            <person name="Grigoriev I."/>
            <person name="Gladden J.M."/>
            <person name="Simmons B.A."/>
            <person name="Brem R."/>
            <person name="Arkin A.P."/>
            <person name="Skerker J.M."/>
        </authorList>
    </citation>
    <scope>NUCLEOTIDE SEQUENCE [LARGE SCALE GENOMIC DNA]</scope>
    <source>
        <strain evidence="4 6">NBRC 0880</strain>
    </source>
</reference>
<feature type="region of interest" description="Disordered" evidence="1">
    <location>
        <begin position="337"/>
        <end position="434"/>
    </location>
</feature>
<feature type="compositionally biased region" description="Low complexity" evidence="1">
    <location>
        <begin position="26"/>
        <end position="40"/>
    </location>
</feature>
<dbReference type="PANTHER" id="PTHR12357">
    <property type="entry name" value="YTH YT521-B HOMOLOGY DOMAIN-CONTAINING"/>
    <property type="match status" value="1"/>
</dbReference>
<dbReference type="CDD" id="cd21134">
    <property type="entry name" value="YTH"/>
    <property type="match status" value="2"/>
</dbReference>
<feature type="compositionally biased region" description="Low complexity" evidence="1">
    <location>
        <begin position="108"/>
        <end position="125"/>
    </location>
</feature>
<dbReference type="EMBL" id="LCTV02000015">
    <property type="protein sequence ID" value="PRQ70562.1"/>
    <property type="molecule type" value="Genomic_DNA"/>
</dbReference>
<dbReference type="InterPro" id="IPR007275">
    <property type="entry name" value="YTH_domain"/>
</dbReference>
<sequence length="1084" mass="113762">MSARTDSDAGTRDDQTGRGKVEVGNSSQATAGAEGTTSEAELVKRLDASLSLRGNGATPTQGGRPAALSVAIPSPPLVSAATTGGRSTSALDHHPPRPGLHSVHSSFATTYSSRSPASRSTSNTSIHESVGSAPYVSETTSASYLSGAYGSHQQAQHPAQGYPYATPHVHFAHSRQVSSQASSGARSPSVSSSSDVVFHGHHGMSAPQGYGPPPSAQAAFYAQYAPQQPAPQPIYHQLVYPQTSAVPYTNYSPAAPAPQITYCTVPSPAPAPYAPYYASTAPVPVPTQVLVNHEGNVVYDHDGNPLACPPPPPHPPQQAQSQQPYFQPVYVYPQQPPQGVMYPSPSPPQPSQGAPYQPVYFSSPFHAAQLQQQRAPVPPPPPAPAQGPSPDAGESDIAYPISARSSISSPLSTGLPSSLGYPSPAPPAPYPLSPPSRRASFAGLSPSMHLISPSSHFSPVFSAAGASQVSPGVSRGRGEAYGGRKDLPRPPAHSPHALWVGNVPSDASHAELWQFFQTRPTPRECGITISPNEMGVDLESTGVESIHLITRSNCAFVNYVSNLHLHHAIAVTNGTSLRSDDPRCKPLVCRVRKHEDDAKSGVGAQRMGGMHRAFVREQQVRMAERQREIARSEGEEAAGEAGKGRRMSAGASSIGSTSTTSTFLAKHFERRYFILKSHDEADLRKSVETGVWATQPHNEPVLQQAFRTARSVYLIFSANGSGCWFGYARLSGPVGGAGGSSSRSSRFSFTSSAGERSADLRKSQRSATILEETDEPASAPAATHLFSPSEHRWADQSPSVITPSSAAILDSSTATPVQGGSTGSLAVPVKAGGAEGNSAPASLAVAVPDSAQRAMSRSQDIMALETAENLHLPPDVAAQAKQRRAASFDVAPTKVGDVPRPTAKEEAESPTKGIFAAAAEARNAKLEKMEAAIDESRKSNGSSGTIGAPAAGEENRAGDNRHSSWGTPFAIDWIAVKKLPFSRSRHIRNSFNGNREVKISRDGTELEPTAGELLLNEFWRSDGIAPPSSAGEKVEVPLRPASPQPLFPGAGTSALRKQDDEGTTPRQVGGMVGAGSGSASGSER</sequence>
<dbReference type="GO" id="GO:0000398">
    <property type="term" value="P:mRNA splicing, via spliceosome"/>
    <property type="evidence" value="ECO:0007669"/>
    <property type="project" value="TreeGrafter"/>
</dbReference>
<evidence type="ECO:0000313" key="3">
    <source>
        <dbReference type="EMBL" id="CTR11083.1"/>
    </source>
</evidence>
<feature type="compositionally biased region" description="Low complexity" evidence="1">
    <location>
        <begin position="397"/>
        <end position="422"/>
    </location>
</feature>
<accession>A0A0K3CQ12</accession>
<feature type="region of interest" description="Disordered" evidence="1">
    <location>
        <begin position="173"/>
        <end position="212"/>
    </location>
</feature>
<feature type="domain" description="YTH" evidence="2">
    <location>
        <begin position="885"/>
        <end position="1018"/>
    </location>
</feature>
<feature type="region of interest" description="Disordered" evidence="1">
    <location>
        <begin position="466"/>
        <end position="496"/>
    </location>
</feature>
<dbReference type="Gene3D" id="3.30.70.330">
    <property type="match status" value="1"/>
</dbReference>
<dbReference type="Proteomes" id="UP000199069">
    <property type="component" value="Unassembled WGS sequence"/>
</dbReference>
<dbReference type="SUPFAM" id="SSF54928">
    <property type="entry name" value="RNA-binding domain, RBD"/>
    <property type="match status" value="1"/>
</dbReference>
<evidence type="ECO:0000313" key="6">
    <source>
        <dbReference type="Proteomes" id="UP000239560"/>
    </source>
</evidence>
<dbReference type="GO" id="GO:0005654">
    <property type="term" value="C:nucleoplasm"/>
    <property type="evidence" value="ECO:0007669"/>
    <property type="project" value="TreeGrafter"/>
</dbReference>
<dbReference type="GO" id="GO:1990247">
    <property type="term" value="F:N6-methyladenosine-containing RNA reader activity"/>
    <property type="evidence" value="ECO:0007669"/>
    <property type="project" value="TreeGrafter"/>
</dbReference>
<dbReference type="Gene3D" id="3.10.590.10">
    <property type="entry name" value="ph1033 like domains"/>
    <property type="match status" value="2"/>
</dbReference>
<name>A0A0K3CQ12_RHOTO</name>
<feature type="compositionally biased region" description="Low complexity" evidence="1">
    <location>
        <begin position="648"/>
        <end position="657"/>
    </location>
</feature>
<dbReference type="Proteomes" id="UP000239560">
    <property type="component" value="Unassembled WGS sequence"/>
</dbReference>
<dbReference type="GO" id="GO:0000381">
    <property type="term" value="P:regulation of alternative mRNA splicing, via spliceosome"/>
    <property type="evidence" value="ECO:0007669"/>
    <property type="project" value="TreeGrafter"/>
</dbReference>
<keyword evidence="5" id="KW-1185">Reference proteome</keyword>
<feature type="compositionally biased region" description="Pro residues" evidence="1">
    <location>
        <begin position="376"/>
        <end position="387"/>
    </location>
</feature>
<feature type="region of interest" description="Disordered" evidence="1">
    <location>
        <begin position="51"/>
        <end position="70"/>
    </location>
</feature>
<dbReference type="GO" id="GO:0003729">
    <property type="term" value="F:mRNA binding"/>
    <property type="evidence" value="ECO:0007669"/>
    <property type="project" value="TreeGrafter"/>
</dbReference>
<feature type="compositionally biased region" description="Basic and acidic residues" evidence="1">
    <location>
        <begin position="476"/>
        <end position="488"/>
    </location>
</feature>
<evidence type="ECO:0000313" key="5">
    <source>
        <dbReference type="Proteomes" id="UP000199069"/>
    </source>
</evidence>
<feature type="compositionally biased region" description="Pro residues" evidence="1">
    <location>
        <begin position="307"/>
        <end position="316"/>
    </location>
</feature>
<feature type="region of interest" description="Disordered" evidence="1">
    <location>
        <begin position="933"/>
        <end position="962"/>
    </location>
</feature>
<feature type="region of interest" description="Disordered" evidence="1">
    <location>
        <begin position="735"/>
        <end position="781"/>
    </location>
</feature>
<dbReference type="Pfam" id="PF04146">
    <property type="entry name" value="YTH"/>
    <property type="match status" value="1"/>
</dbReference>
<dbReference type="InterPro" id="IPR012677">
    <property type="entry name" value="Nucleotide-bd_a/b_plait_sf"/>
</dbReference>
<feature type="compositionally biased region" description="Basic and acidic residues" evidence="1">
    <location>
        <begin position="953"/>
        <end position="962"/>
    </location>
</feature>
<feature type="compositionally biased region" description="Low complexity" evidence="1">
    <location>
        <begin position="740"/>
        <end position="754"/>
    </location>
</feature>
<dbReference type="InterPro" id="IPR035979">
    <property type="entry name" value="RBD_domain_sf"/>
</dbReference>
<evidence type="ECO:0000259" key="2">
    <source>
        <dbReference type="PROSITE" id="PS50882"/>
    </source>
</evidence>
<gene>
    <name evidence="3" type="primary">FGENESH: predicted gene_15.225</name>
    <name evidence="4" type="ORF">AAT19DRAFT_11311</name>
    <name evidence="3" type="ORF">BN2166_0069440</name>
</gene>
<organism evidence="3 5">
    <name type="scientific">Rhodotorula toruloides</name>
    <name type="common">Yeast</name>
    <name type="synonym">Rhodosporidium toruloides</name>
    <dbReference type="NCBI Taxonomy" id="5286"/>
    <lineage>
        <taxon>Eukaryota</taxon>
        <taxon>Fungi</taxon>
        <taxon>Dikarya</taxon>
        <taxon>Basidiomycota</taxon>
        <taxon>Pucciniomycotina</taxon>
        <taxon>Microbotryomycetes</taxon>
        <taxon>Sporidiobolales</taxon>
        <taxon>Sporidiobolaceae</taxon>
        <taxon>Rhodotorula</taxon>
    </lineage>
</organism>
<dbReference type="InterPro" id="IPR045168">
    <property type="entry name" value="YTH_prot"/>
</dbReference>